<keyword evidence="4" id="KW-0227">DNA damage</keyword>
<dbReference type="Pfam" id="PF01381">
    <property type="entry name" value="HTH_3"/>
    <property type="match status" value="1"/>
</dbReference>
<dbReference type="Gene3D" id="2.10.109.10">
    <property type="entry name" value="Umud Fragment, subunit A"/>
    <property type="match status" value="1"/>
</dbReference>
<evidence type="ECO:0000256" key="3">
    <source>
        <dbReference type="ARBA" id="ARBA00022705"/>
    </source>
</evidence>
<keyword evidence="11" id="KW-0742">SOS response</keyword>
<dbReference type="CDD" id="cd00093">
    <property type="entry name" value="HTH_XRE"/>
    <property type="match status" value="1"/>
</dbReference>
<dbReference type="Proteomes" id="UP000601171">
    <property type="component" value="Unassembled WGS sequence"/>
</dbReference>
<dbReference type="PANTHER" id="PTHR33516">
    <property type="entry name" value="LEXA REPRESSOR"/>
    <property type="match status" value="1"/>
</dbReference>
<dbReference type="InterPro" id="IPR036286">
    <property type="entry name" value="LexA/Signal_pep-like_sf"/>
</dbReference>
<evidence type="ECO:0000259" key="13">
    <source>
        <dbReference type="PROSITE" id="PS50943"/>
    </source>
</evidence>
<dbReference type="EC" id="3.4.21.88" evidence="14"/>
<keyword evidence="15" id="KW-1185">Reference proteome</keyword>
<feature type="domain" description="HTH cro/C1-type" evidence="13">
    <location>
        <begin position="10"/>
        <end position="65"/>
    </location>
</feature>
<proteinExistence type="inferred from homology"/>
<dbReference type="InterPro" id="IPR006200">
    <property type="entry name" value="LexA"/>
</dbReference>
<keyword evidence="8" id="KW-0238">DNA-binding</keyword>
<evidence type="ECO:0000313" key="14">
    <source>
        <dbReference type="EMBL" id="MBC8588048.1"/>
    </source>
</evidence>
<dbReference type="SUPFAM" id="SSF47413">
    <property type="entry name" value="lambda repressor-like DNA-binding domains"/>
    <property type="match status" value="1"/>
</dbReference>
<keyword evidence="3" id="KW-0235">DNA replication</keyword>
<gene>
    <name evidence="14" type="primary">lexA</name>
    <name evidence="14" type="ORF">H8707_07340</name>
</gene>
<name>A0A926EQU2_9FIRM</name>
<dbReference type="SUPFAM" id="SSF51306">
    <property type="entry name" value="LexA/Signal peptidase"/>
    <property type="match status" value="1"/>
</dbReference>
<dbReference type="GO" id="GO:0003677">
    <property type="term" value="F:DNA binding"/>
    <property type="evidence" value="ECO:0007669"/>
    <property type="project" value="UniProtKB-KW"/>
</dbReference>
<dbReference type="GO" id="GO:0006260">
    <property type="term" value="P:DNA replication"/>
    <property type="evidence" value="ECO:0007669"/>
    <property type="project" value="UniProtKB-KW"/>
</dbReference>
<evidence type="ECO:0000256" key="12">
    <source>
        <dbReference type="RuleBase" id="RU003991"/>
    </source>
</evidence>
<dbReference type="CDD" id="cd06529">
    <property type="entry name" value="S24_LexA-like"/>
    <property type="match status" value="1"/>
</dbReference>
<keyword evidence="7" id="KW-0805">Transcription regulation</keyword>
<keyword evidence="6 12" id="KW-0068">Autocatalytic cleavage</keyword>
<evidence type="ECO:0000256" key="8">
    <source>
        <dbReference type="ARBA" id="ARBA00023125"/>
    </source>
</evidence>
<dbReference type="GO" id="GO:0009432">
    <property type="term" value="P:SOS response"/>
    <property type="evidence" value="ECO:0007669"/>
    <property type="project" value="UniProtKB-KW"/>
</dbReference>
<organism evidence="14 15">
    <name type="scientific">Paratissierella segnis</name>
    <dbReference type="NCBI Taxonomy" id="2763679"/>
    <lineage>
        <taxon>Bacteria</taxon>
        <taxon>Bacillati</taxon>
        <taxon>Bacillota</taxon>
        <taxon>Tissierellia</taxon>
        <taxon>Tissierellales</taxon>
        <taxon>Tissierellaceae</taxon>
        <taxon>Paratissierella</taxon>
    </lineage>
</organism>
<dbReference type="GO" id="GO:0004252">
    <property type="term" value="F:serine-type endopeptidase activity"/>
    <property type="evidence" value="ECO:0007669"/>
    <property type="project" value="UniProtKB-EC"/>
</dbReference>
<dbReference type="Gene3D" id="1.10.260.40">
    <property type="entry name" value="lambda repressor-like DNA-binding domains"/>
    <property type="match status" value="1"/>
</dbReference>
<sequence>MGKNFFSSNLKYLRTQRGIEQLELAQLLGRKSASSISEWESGNYTPKVGVISDIARVFGVSLSELMNEDLTGIKVPIKPITNSNFIPLIGTIAAGLPILAEENIEDYFNLDSRIHADFALRIKGDSMIDAGIYQDDIVFIRKQDCLENGEIGAILIENEATLKKFYKDNGTVILQAENDNYKPMIFTNGNISILGKLVAVLNIRG</sequence>
<keyword evidence="2" id="KW-0678">Repressor</keyword>
<evidence type="ECO:0000256" key="6">
    <source>
        <dbReference type="ARBA" id="ARBA00022813"/>
    </source>
</evidence>
<dbReference type="PRINTS" id="PR00726">
    <property type="entry name" value="LEXASERPTASE"/>
</dbReference>
<evidence type="ECO:0000256" key="2">
    <source>
        <dbReference type="ARBA" id="ARBA00022491"/>
    </source>
</evidence>
<accession>A0A926EQU2</accession>
<keyword evidence="5 12" id="KW-0378">Hydrolase</keyword>
<evidence type="ECO:0000256" key="4">
    <source>
        <dbReference type="ARBA" id="ARBA00022763"/>
    </source>
</evidence>
<dbReference type="InterPro" id="IPR006197">
    <property type="entry name" value="Peptidase_S24_LexA"/>
</dbReference>
<dbReference type="PANTHER" id="PTHR33516:SF2">
    <property type="entry name" value="LEXA REPRESSOR-RELATED"/>
    <property type="match status" value="1"/>
</dbReference>
<dbReference type="RefSeq" id="WP_262429500.1">
    <property type="nucleotide sequence ID" value="NZ_JACRTG010000018.1"/>
</dbReference>
<evidence type="ECO:0000256" key="10">
    <source>
        <dbReference type="ARBA" id="ARBA00023204"/>
    </source>
</evidence>
<dbReference type="PROSITE" id="PS50943">
    <property type="entry name" value="HTH_CROC1"/>
    <property type="match status" value="1"/>
</dbReference>
<evidence type="ECO:0000256" key="1">
    <source>
        <dbReference type="ARBA" id="ARBA00007484"/>
    </source>
</evidence>
<evidence type="ECO:0000256" key="11">
    <source>
        <dbReference type="ARBA" id="ARBA00023236"/>
    </source>
</evidence>
<dbReference type="InterPro" id="IPR039418">
    <property type="entry name" value="LexA-like"/>
</dbReference>
<evidence type="ECO:0000256" key="5">
    <source>
        <dbReference type="ARBA" id="ARBA00022801"/>
    </source>
</evidence>
<dbReference type="InterPro" id="IPR001387">
    <property type="entry name" value="Cro/C1-type_HTH"/>
</dbReference>
<dbReference type="GO" id="GO:0045892">
    <property type="term" value="P:negative regulation of DNA-templated transcription"/>
    <property type="evidence" value="ECO:0007669"/>
    <property type="project" value="InterPro"/>
</dbReference>
<comment type="similarity">
    <text evidence="1 12">Belongs to the peptidase S24 family.</text>
</comment>
<comment type="caution">
    <text evidence="14">The sequence shown here is derived from an EMBL/GenBank/DDBJ whole genome shotgun (WGS) entry which is preliminary data.</text>
</comment>
<dbReference type="Pfam" id="PF00717">
    <property type="entry name" value="Peptidase_S24"/>
    <property type="match status" value="1"/>
</dbReference>
<keyword evidence="10" id="KW-0234">DNA repair</keyword>
<dbReference type="InterPro" id="IPR015927">
    <property type="entry name" value="Peptidase_S24_S26A/B/C"/>
</dbReference>
<keyword evidence="9" id="KW-0804">Transcription</keyword>
<dbReference type="InterPro" id="IPR050077">
    <property type="entry name" value="LexA_repressor"/>
</dbReference>
<dbReference type="InterPro" id="IPR010982">
    <property type="entry name" value="Lambda_DNA-bd_dom_sf"/>
</dbReference>
<dbReference type="EMBL" id="JACRTG010000018">
    <property type="protein sequence ID" value="MBC8588048.1"/>
    <property type="molecule type" value="Genomic_DNA"/>
</dbReference>
<dbReference type="GO" id="GO:0006281">
    <property type="term" value="P:DNA repair"/>
    <property type="evidence" value="ECO:0007669"/>
    <property type="project" value="UniProtKB-KW"/>
</dbReference>
<evidence type="ECO:0000256" key="9">
    <source>
        <dbReference type="ARBA" id="ARBA00023163"/>
    </source>
</evidence>
<dbReference type="NCBIfam" id="TIGR00498">
    <property type="entry name" value="lexA"/>
    <property type="match status" value="1"/>
</dbReference>
<evidence type="ECO:0000313" key="15">
    <source>
        <dbReference type="Proteomes" id="UP000601171"/>
    </source>
</evidence>
<evidence type="ECO:0000256" key="7">
    <source>
        <dbReference type="ARBA" id="ARBA00023015"/>
    </source>
</evidence>
<dbReference type="AlphaFoldDB" id="A0A926EQU2"/>
<dbReference type="SMART" id="SM00530">
    <property type="entry name" value="HTH_XRE"/>
    <property type="match status" value="1"/>
</dbReference>
<reference evidence="14" key="1">
    <citation type="submission" date="2020-08" db="EMBL/GenBank/DDBJ databases">
        <title>Genome public.</title>
        <authorList>
            <person name="Liu C."/>
            <person name="Sun Q."/>
        </authorList>
    </citation>
    <scope>NUCLEOTIDE SEQUENCE</scope>
    <source>
        <strain evidence="14">BX21</strain>
    </source>
</reference>
<protein>
    <submittedName>
        <fullName evidence="14">Repressor LexA</fullName>
        <ecNumber evidence="14">3.4.21.88</ecNumber>
    </submittedName>
</protein>